<dbReference type="PANTHER" id="PTHR30537:SF5">
    <property type="entry name" value="HTH-TYPE TRANSCRIPTIONAL ACTIVATOR TTDR-RELATED"/>
    <property type="match status" value="1"/>
</dbReference>
<gene>
    <name evidence="6" type="ORF">ACFOE0_03205</name>
</gene>
<reference evidence="7" key="1">
    <citation type="journal article" date="2019" name="Int. J. Syst. Evol. Microbiol.">
        <title>The Global Catalogue of Microorganisms (GCM) 10K type strain sequencing project: providing services to taxonomists for standard genome sequencing and annotation.</title>
        <authorList>
            <consortium name="The Broad Institute Genomics Platform"/>
            <consortium name="The Broad Institute Genome Sequencing Center for Infectious Disease"/>
            <person name="Wu L."/>
            <person name="Ma J."/>
        </authorList>
    </citation>
    <scope>NUCLEOTIDE SEQUENCE [LARGE SCALE GENOMIC DNA]</scope>
    <source>
        <strain evidence="7">KCTC 52277</strain>
    </source>
</reference>
<evidence type="ECO:0000313" key="7">
    <source>
        <dbReference type="Proteomes" id="UP001595621"/>
    </source>
</evidence>
<dbReference type="Gene3D" id="1.10.10.10">
    <property type="entry name" value="Winged helix-like DNA-binding domain superfamily/Winged helix DNA-binding domain"/>
    <property type="match status" value="1"/>
</dbReference>
<dbReference type="InterPro" id="IPR036388">
    <property type="entry name" value="WH-like_DNA-bd_sf"/>
</dbReference>
<dbReference type="RefSeq" id="WP_248935487.1">
    <property type="nucleotide sequence ID" value="NZ_JAKILF010000002.1"/>
</dbReference>
<organism evidence="6 7">
    <name type="scientific">Shewanella submarina</name>
    <dbReference type="NCBI Taxonomy" id="2016376"/>
    <lineage>
        <taxon>Bacteria</taxon>
        <taxon>Pseudomonadati</taxon>
        <taxon>Pseudomonadota</taxon>
        <taxon>Gammaproteobacteria</taxon>
        <taxon>Alteromonadales</taxon>
        <taxon>Shewanellaceae</taxon>
        <taxon>Shewanella</taxon>
    </lineage>
</organism>
<comment type="caution">
    <text evidence="6">The sequence shown here is derived from an EMBL/GenBank/DDBJ whole genome shotgun (WGS) entry which is preliminary data.</text>
</comment>
<dbReference type="Gene3D" id="3.40.190.290">
    <property type="match status" value="1"/>
</dbReference>
<keyword evidence="2" id="KW-0805">Transcription regulation</keyword>
<dbReference type="Proteomes" id="UP001595621">
    <property type="component" value="Unassembled WGS sequence"/>
</dbReference>
<dbReference type="EMBL" id="JBHRTD010000006">
    <property type="protein sequence ID" value="MFC3137190.1"/>
    <property type="molecule type" value="Genomic_DNA"/>
</dbReference>
<evidence type="ECO:0000256" key="3">
    <source>
        <dbReference type="ARBA" id="ARBA00023125"/>
    </source>
</evidence>
<keyword evidence="4" id="KW-0804">Transcription</keyword>
<dbReference type="Pfam" id="PF03466">
    <property type="entry name" value="LysR_substrate"/>
    <property type="match status" value="1"/>
</dbReference>
<dbReference type="CDD" id="cd08422">
    <property type="entry name" value="PBP2_CrgA_like"/>
    <property type="match status" value="1"/>
</dbReference>
<proteinExistence type="inferred from homology"/>
<evidence type="ECO:0000256" key="1">
    <source>
        <dbReference type="ARBA" id="ARBA00009437"/>
    </source>
</evidence>
<dbReference type="SUPFAM" id="SSF53850">
    <property type="entry name" value="Periplasmic binding protein-like II"/>
    <property type="match status" value="1"/>
</dbReference>
<evidence type="ECO:0000256" key="4">
    <source>
        <dbReference type="ARBA" id="ARBA00023163"/>
    </source>
</evidence>
<accession>A0ABV7G7A3</accession>
<dbReference type="SUPFAM" id="SSF46785">
    <property type="entry name" value="Winged helix' DNA-binding domain"/>
    <property type="match status" value="1"/>
</dbReference>
<dbReference type="InterPro" id="IPR058163">
    <property type="entry name" value="LysR-type_TF_proteobact-type"/>
</dbReference>
<comment type="similarity">
    <text evidence="1">Belongs to the LysR transcriptional regulatory family.</text>
</comment>
<sequence>MDKITAIRTFVRVVQSHSFSAVARELGSSQGTVSKRVAALEELLGIRLLSRSSRELQLTPAGEEYYHHALAMLEELDELESRLKGDISRPRGMLRVAAPVAIGRILLAPVVKEFLETHPDIQLSLSLSDAHVDLLSDGIDVAIRASQLEDSSLVARPLLANPMVAVASPGYLQQAGAPEHPSELTAHACISYSRFRSSHLWQFHRGEEQVSVQVGGRLQCDNGDTLLELALADNGIALLPEWMLTAALQSGQLVRVLSAYQARELPINAVYLNRRYVPLKVKCFIDFVKQRLEI</sequence>
<dbReference type="PANTHER" id="PTHR30537">
    <property type="entry name" value="HTH-TYPE TRANSCRIPTIONAL REGULATOR"/>
    <property type="match status" value="1"/>
</dbReference>
<dbReference type="InterPro" id="IPR005119">
    <property type="entry name" value="LysR_subst-bd"/>
</dbReference>
<evidence type="ECO:0000256" key="2">
    <source>
        <dbReference type="ARBA" id="ARBA00023015"/>
    </source>
</evidence>
<dbReference type="InterPro" id="IPR036390">
    <property type="entry name" value="WH_DNA-bd_sf"/>
</dbReference>
<protein>
    <submittedName>
        <fullName evidence="6">LysR substrate-binding domain-containing protein</fullName>
    </submittedName>
</protein>
<evidence type="ECO:0000259" key="5">
    <source>
        <dbReference type="PROSITE" id="PS50931"/>
    </source>
</evidence>
<keyword evidence="7" id="KW-1185">Reference proteome</keyword>
<dbReference type="InterPro" id="IPR000847">
    <property type="entry name" value="LysR_HTH_N"/>
</dbReference>
<evidence type="ECO:0000313" key="6">
    <source>
        <dbReference type="EMBL" id="MFC3137190.1"/>
    </source>
</evidence>
<name>A0ABV7G7A3_9GAMM</name>
<dbReference type="Pfam" id="PF00126">
    <property type="entry name" value="HTH_1"/>
    <property type="match status" value="1"/>
</dbReference>
<keyword evidence="3" id="KW-0238">DNA-binding</keyword>
<dbReference type="PROSITE" id="PS50931">
    <property type="entry name" value="HTH_LYSR"/>
    <property type="match status" value="1"/>
</dbReference>
<dbReference type="PRINTS" id="PR00039">
    <property type="entry name" value="HTHLYSR"/>
</dbReference>
<feature type="domain" description="HTH lysR-type" evidence="5">
    <location>
        <begin position="1"/>
        <end position="59"/>
    </location>
</feature>